<name>A0A9P8WIG9_9HYPO</name>
<proteinExistence type="predicted"/>
<comment type="caution">
    <text evidence="1">The sequence shown here is derived from an EMBL/GenBank/DDBJ whole genome shotgun (WGS) entry which is preliminary data.</text>
</comment>
<protein>
    <submittedName>
        <fullName evidence="1">Uncharacterized protein</fullName>
    </submittedName>
</protein>
<accession>A0A9P8WIG9</accession>
<gene>
    <name evidence="1" type="ORF">B0T10DRAFT_17647</name>
</gene>
<dbReference type="EMBL" id="JAGPYM010000001">
    <property type="protein sequence ID" value="KAH6900163.1"/>
    <property type="molecule type" value="Genomic_DNA"/>
</dbReference>
<reference evidence="1 2" key="1">
    <citation type="journal article" date="2021" name="Nat. Commun.">
        <title>Genetic determinants of endophytism in the Arabidopsis root mycobiome.</title>
        <authorList>
            <person name="Mesny F."/>
            <person name="Miyauchi S."/>
            <person name="Thiergart T."/>
            <person name="Pickel B."/>
            <person name="Atanasova L."/>
            <person name="Karlsson M."/>
            <person name="Huettel B."/>
            <person name="Barry K.W."/>
            <person name="Haridas S."/>
            <person name="Chen C."/>
            <person name="Bauer D."/>
            <person name="Andreopoulos W."/>
            <person name="Pangilinan J."/>
            <person name="LaButti K."/>
            <person name="Riley R."/>
            <person name="Lipzen A."/>
            <person name="Clum A."/>
            <person name="Drula E."/>
            <person name="Henrissat B."/>
            <person name="Kohler A."/>
            <person name="Grigoriev I.V."/>
            <person name="Martin F.M."/>
            <person name="Hacquard S."/>
        </authorList>
    </citation>
    <scope>NUCLEOTIDE SEQUENCE [LARGE SCALE GENOMIC DNA]</scope>
    <source>
        <strain evidence="1 2">MPI-CAGE-CH-0241</strain>
    </source>
</reference>
<keyword evidence="2" id="KW-1185">Reference proteome</keyword>
<sequence>MVSCSCCIFVQLSQTLRPPSLADPRRCLTPWIPESLTHPIHSVAASEASRLHKKCAPLLSHAPLPSPILPMHPHNPTAACPDALLHLVRMFMFPFCFSLLAGTRAGGGFLALAGLAEVTYMSAQQANTGELFKSGVLTPPHVSNMQCFVEGGGGLD</sequence>
<evidence type="ECO:0000313" key="2">
    <source>
        <dbReference type="Proteomes" id="UP000777438"/>
    </source>
</evidence>
<dbReference type="AlphaFoldDB" id="A0A9P8WIG9"/>
<evidence type="ECO:0000313" key="1">
    <source>
        <dbReference type="EMBL" id="KAH6900163.1"/>
    </source>
</evidence>
<dbReference type="Proteomes" id="UP000777438">
    <property type="component" value="Unassembled WGS sequence"/>
</dbReference>
<organism evidence="1 2">
    <name type="scientific">Thelonectria olida</name>
    <dbReference type="NCBI Taxonomy" id="1576542"/>
    <lineage>
        <taxon>Eukaryota</taxon>
        <taxon>Fungi</taxon>
        <taxon>Dikarya</taxon>
        <taxon>Ascomycota</taxon>
        <taxon>Pezizomycotina</taxon>
        <taxon>Sordariomycetes</taxon>
        <taxon>Hypocreomycetidae</taxon>
        <taxon>Hypocreales</taxon>
        <taxon>Nectriaceae</taxon>
        <taxon>Thelonectria</taxon>
    </lineage>
</organism>